<feature type="transmembrane region" description="Helical" evidence="9">
    <location>
        <begin position="20"/>
        <end position="43"/>
    </location>
</feature>
<protein>
    <submittedName>
        <fullName evidence="13">Methyl-accepting chemotaxis protein</fullName>
    </submittedName>
</protein>
<evidence type="ECO:0000256" key="2">
    <source>
        <dbReference type="ARBA" id="ARBA00022500"/>
    </source>
</evidence>
<dbReference type="PROSITE" id="PS50111">
    <property type="entry name" value="CHEMOTAXIS_TRANSDUC_2"/>
    <property type="match status" value="1"/>
</dbReference>
<proteinExistence type="inferred from homology"/>
<dbReference type="AlphaFoldDB" id="A0A5J6QIS4"/>
<keyword evidence="4 9" id="KW-1133">Transmembrane helix</keyword>
<keyword evidence="14" id="KW-1185">Reference proteome</keyword>
<organism evidence="13 14">
    <name type="scientific">Metapseudomonas lalkuanensis</name>
    <dbReference type="NCBI Taxonomy" id="2604832"/>
    <lineage>
        <taxon>Bacteria</taxon>
        <taxon>Pseudomonadati</taxon>
        <taxon>Pseudomonadota</taxon>
        <taxon>Gammaproteobacteria</taxon>
        <taxon>Pseudomonadales</taxon>
        <taxon>Pseudomonadaceae</taxon>
        <taxon>Metapseudomonas</taxon>
    </lineage>
</organism>
<name>A0A5J6QIS4_9GAMM</name>
<dbReference type="Pfam" id="PF00015">
    <property type="entry name" value="MCPsignal"/>
    <property type="match status" value="1"/>
</dbReference>
<dbReference type="InterPro" id="IPR003660">
    <property type="entry name" value="HAMP_dom"/>
</dbReference>
<feature type="domain" description="HBM" evidence="12">
    <location>
        <begin position="45"/>
        <end position="298"/>
    </location>
</feature>
<evidence type="ECO:0000256" key="3">
    <source>
        <dbReference type="ARBA" id="ARBA00022692"/>
    </source>
</evidence>
<evidence type="ECO:0000256" key="7">
    <source>
        <dbReference type="ARBA" id="ARBA00029447"/>
    </source>
</evidence>
<keyword evidence="3 9" id="KW-0812">Transmembrane</keyword>
<dbReference type="CDD" id="cd06225">
    <property type="entry name" value="HAMP"/>
    <property type="match status" value="1"/>
</dbReference>
<reference evidence="13 14" key="1">
    <citation type="submission" date="2019-08" db="EMBL/GenBank/DDBJ databases">
        <title>Whole-genome Sequencing of e-waste polymer degrading bacterium Pseudomonas sp. strain PE08.</title>
        <authorList>
            <person name="Kirdat K."/>
            <person name="Debbarma P."/>
            <person name="Narawade N."/>
            <person name="Suyal D."/>
            <person name="Thorat V."/>
            <person name="Shouche Y."/>
            <person name="Goel R."/>
            <person name="Yadav A."/>
        </authorList>
    </citation>
    <scope>NUCLEOTIDE SEQUENCE [LARGE SCALE GENOMIC DNA]</scope>
    <source>
        <strain evidence="13 14">PE08</strain>
    </source>
</reference>
<evidence type="ECO:0000256" key="4">
    <source>
        <dbReference type="ARBA" id="ARBA00022989"/>
    </source>
</evidence>
<evidence type="ECO:0000256" key="8">
    <source>
        <dbReference type="PROSITE-ProRule" id="PRU00284"/>
    </source>
</evidence>
<feature type="domain" description="Methyl-accepting transducer" evidence="10">
    <location>
        <begin position="382"/>
        <end position="618"/>
    </location>
</feature>
<dbReference type="SUPFAM" id="SSF58104">
    <property type="entry name" value="Methyl-accepting chemotaxis protein (MCP) signaling domain"/>
    <property type="match status" value="1"/>
</dbReference>
<dbReference type="Gene3D" id="1.10.287.950">
    <property type="entry name" value="Methyl-accepting chemotaxis protein"/>
    <property type="match status" value="1"/>
</dbReference>
<gene>
    <name evidence="13" type="ORF">FXN65_10485</name>
</gene>
<evidence type="ECO:0000313" key="13">
    <source>
        <dbReference type="EMBL" id="QEY62480.1"/>
    </source>
</evidence>
<dbReference type="PROSITE" id="PS51753">
    <property type="entry name" value="HBM"/>
    <property type="match status" value="1"/>
</dbReference>
<dbReference type="PANTHER" id="PTHR32089">
    <property type="entry name" value="METHYL-ACCEPTING CHEMOTAXIS PROTEIN MCPB"/>
    <property type="match status" value="1"/>
</dbReference>
<dbReference type="SMART" id="SM00283">
    <property type="entry name" value="MA"/>
    <property type="match status" value="1"/>
</dbReference>
<feature type="transmembrane region" description="Helical" evidence="9">
    <location>
        <begin position="303"/>
        <end position="328"/>
    </location>
</feature>
<evidence type="ECO:0000256" key="1">
    <source>
        <dbReference type="ARBA" id="ARBA00004141"/>
    </source>
</evidence>
<evidence type="ECO:0000259" key="12">
    <source>
        <dbReference type="PROSITE" id="PS51753"/>
    </source>
</evidence>
<dbReference type="Pfam" id="PF00672">
    <property type="entry name" value="HAMP"/>
    <property type="match status" value="1"/>
</dbReference>
<evidence type="ECO:0000259" key="11">
    <source>
        <dbReference type="PROSITE" id="PS50885"/>
    </source>
</evidence>
<dbReference type="InterPro" id="IPR004089">
    <property type="entry name" value="MCPsignal_dom"/>
</dbReference>
<feature type="domain" description="HAMP" evidence="11">
    <location>
        <begin position="325"/>
        <end position="377"/>
    </location>
</feature>
<dbReference type="FunFam" id="1.10.287.950:FF:000001">
    <property type="entry name" value="Methyl-accepting chemotaxis sensory transducer"/>
    <property type="match status" value="1"/>
</dbReference>
<sequence length="654" mass="70066">MWTVLQHRLASLSTASKLMLGFGIVLVLTLVVAATGFTALRAVDDRARLLEEMRAISGDVLVIRRTEKDYALTSDAKHADALRQQAEAIVAHSEALAAQLSRPGRDALGEVTQAMAEYRGAFERYVELTDSQRLALEAANWLVVSASNSLDVLQSGLNEDGVDLLKSSQGAEGADLVTQGGQIGRVYQLLLQALNQARLRLEQSRGSEDAGTPQIQEALDAQKLAAELRDAMQDPGYAAVLTEVIGNVDSFNERLKDYTATLAQQRQEYANLAAGADRVVQAVDRAYELQKAEMRAQQDSSSLLILLAAALALVIGLAATVLISLLIVRPLRRVIGLARQIAEGDLSASIEVQRRDEIGQLMEAMRGMSANLRDMVGRLQGGVAQISASAQALSSVTEQTRVGVNGQKEETDQVATAMSEMAATVQEVARNAEAAASSTEAADNRVSTGSQVVRQTLERVNQLAHAMEEATSSIQRLSQDTQSIGTVLDVIKSVAEQTNLLALNAAIEAARAGEQGRGFAVVADEVRALARRTQQSTAEIERLIATLREGVRNSVEHMQQSESLVGLTVRDANLTEEALAGIAEAVTLIHQMNQQIAAAAEQQSAVAEEINRSVTSIRDIADQSAEAMDETATSSVQLARLGQELQGMAGNFRL</sequence>
<dbReference type="PROSITE" id="PS50885">
    <property type="entry name" value="HAMP"/>
    <property type="match status" value="1"/>
</dbReference>
<dbReference type="GO" id="GO:0016020">
    <property type="term" value="C:membrane"/>
    <property type="evidence" value="ECO:0007669"/>
    <property type="project" value="UniProtKB-SubCell"/>
</dbReference>
<evidence type="ECO:0000259" key="10">
    <source>
        <dbReference type="PROSITE" id="PS50111"/>
    </source>
</evidence>
<dbReference type="RefSeq" id="WP_151133135.1">
    <property type="nucleotide sequence ID" value="NZ_CP043311.1"/>
</dbReference>
<dbReference type="InterPro" id="IPR032255">
    <property type="entry name" value="HBM"/>
</dbReference>
<dbReference type="SMART" id="SM00304">
    <property type="entry name" value="HAMP"/>
    <property type="match status" value="2"/>
</dbReference>
<evidence type="ECO:0000313" key="14">
    <source>
        <dbReference type="Proteomes" id="UP000327179"/>
    </source>
</evidence>
<keyword evidence="2" id="KW-0145">Chemotaxis</keyword>
<comment type="subcellular location">
    <subcellularLocation>
        <location evidence="1">Membrane</location>
        <topology evidence="1">Multi-pass membrane protein</topology>
    </subcellularLocation>
</comment>
<accession>A0A5J6QIS4</accession>
<evidence type="ECO:0000256" key="6">
    <source>
        <dbReference type="ARBA" id="ARBA00023224"/>
    </source>
</evidence>
<dbReference type="PANTHER" id="PTHR32089:SF120">
    <property type="entry name" value="METHYL-ACCEPTING CHEMOTAXIS PROTEIN TLPQ"/>
    <property type="match status" value="1"/>
</dbReference>
<evidence type="ECO:0000256" key="9">
    <source>
        <dbReference type="SAM" id="Phobius"/>
    </source>
</evidence>
<dbReference type="EMBL" id="CP043311">
    <property type="protein sequence ID" value="QEY62480.1"/>
    <property type="molecule type" value="Genomic_DNA"/>
</dbReference>
<dbReference type="GO" id="GO:0006935">
    <property type="term" value="P:chemotaxis"/>
    <property type="evidence" value="ECO:0007669"/>
    <property type="project" value="UniProtKB-KW"/>
</dbReference>
<dbReference type="GO" id="GO:0007165">
    <property type="term" value="P:signal transduction"/>
    <property type="evidence" value="ECO:0007669"/>
    <property type="project" value="UniProtKB-KW"/>
</dbReference>
<keyword evidence="5 9" id="KW-0472">Membrane</keyword>
<keyword evidence="6 8" id="KW-0807">Transducer</keyword>
<dbReference type="KEGG" id="plal:FXN65_10485"/>
<dbReference type="SMART" id="SM01358">
    <property type="entry name" value="HBM"/>
    <property type="match status" value="1"/>
</dbReference>
<dbReference type="Proteomes" id="UP000327179">
    <property type="component" value="Chromosome"/>
</dbReference>
<evidence type="ECO:0000256" key="5">
    <source>
        <dbReference type="ARBA" id="ARBA00023136"/>
    </source>
</evidence>
<comment type="similarity">
    <text evidence="7">Belongs to the methyl-accepting chemotaxis (MCP) protein family.</text>
</comment>